<dbReference type="PANTHER" id="PTHR32097:SF17">
    <property type="entry name" value="CAMP-BINDING PROTEIN 1-RELATED"/>
    <property type="match status" value="1"/>
</dbReference>
<organism evidence="3 4">
    <name type="scientific">Cellulophaga algicola (strain DSM 14237 / IC166 / ACAM 630)</name>
    <dbReference type="NCBI Taxonomy" id="688270"/>
    <lineage>
        <taxon>Bacteria</taxon>
        <taxon>Pseudomonadati</taxon>
        <taxon>Bacteroidota</taxon>
        <taxon>Flavobacteriia</taxon>
        <taxon>Flavobacteriales</taxon>
        <taxon>Flavobacteriaceae</taxon>
        <taxon>Cellulophaga</taxon>
    </lineage>
</organism>
<keyword evidence="1" id="KW-0778">Tellurium resistance</keyword>
<keyword evidence="4" id="KW-1185">Reference proteome</keyword>
<dbReference type="OrthoDB" id="978360at2"/>
<dbReference type="Gene3D" id="2.60.60.30">
    <property type="entry name" value="sav2460 like domains"/>
    <property type="match status" value="1"/>
</dbReference>
<dbReference type="EMBL" id="CP002453">
    <property type="protein sequence ID" value="ADV48701.1"/>
    <property type="molecule type" value="Genomic_DNA"/>
</dbReference>
<proteinExistence type="predicted"/>
<dbReference type="PANTHER" id="PTHR32097">
    <property type="entry name" value="CAMP-BINDING PROTEIN 1-RELATED"/>
    <property type="match status" value="1"/>
</dbReference>
<accession>E6X8V6</accession>
<dbReference type="InterPro" id="IPR003325">
    <property type="entry name" value="TerD"/>
</dbReference>
<gene>
    <name evidence="3" type="ordered locus">Celal_1388</name>
</gene>
<evidence type="ECO:0000256" key="1">
    <source>
        <dbReference type="ARBA" id="ARBA00022686"/>
    </source>
</evidence>
<protein>
    <submittedName>
        <fullName evidence="3">Stress protein</fullName>
    </submittedName>
</protein>
<evidence type="ECO:0000259" key="2">
    <source>
        <dbReference type="Pfam" id="PF02342"/>
    </source>
</evidence>
<dbReference type="KEGG" id="cao:Celal_1388"/>
<dbReference type="GO" id="GO:0046690">
    <property type="term" value="P:response to tellurium ion"/>
    <property type="evidence" value="ECO:0007669"/>
    <property type="project" value="UniProtKB-KW"/>
</dbReference>
<dbReference type="Pfam" id="PF02342">
    <property type="entry name" value="TerD"/>
    <property type="match status" value="1"/>
</dbReference>
<evidence type="ECO:0000313" key="4">
    <source>
        <dbReference type="Proteomes" id="UP000008634"/>
    </source>
</evidence>
<dbReference type="Proteomes" id="UP000008634">
    <property type="component" value="Chromosome"/>
</dbReference>
<evidence type="ECO:0000313" key="3">
    <source>
        <dbReference type="EMBL" id="ADV48701.1"/>
    </source>
</evidence>
<feature type="domain" description="TerD" evidence="2">
    <location>
        <begin position="1"/>
        <end position="199"/>
    </location>
</feature>
<dbReference type="eggNOG" id="COG2310">
    <property type="taxonomic scope" value="Bacteria"/>
</dbReference>
<name>E6X8V6_CELAD</name>
<sequence length="207" mass="23295">MAINLQKGQKIEIGLSKLTIGLGWDPNEGTGFDFDLDASAFLLNSERKLSKESHFIFYNNLCGLGHNESNPCEKNGCTIGEFGVRHTGDDPDGNSSDGDDDEAIMVDLNILKDDIEEILFVVTIEDFVARKQNFGQVRNSYIRIVDNTTNEVVAKYELDEDFSIETAVEFGRLYKRNGQWKFEASGIGYKEDLGFFVNRHYSGEVIK</sequence>
<reference evidence="3 4" key="1">
    <citation type="journal article" date="2010" name="Stand. Genomic Sci.">
        <title>Complete genome sequence of Cellulophaga algicola type strain (IC166).</title>
        <authorList>
            <person name="Abt B."/>
            <person name="Lu M."/>
            <person name="Misra M."/>
            <person name="Han C."/>
            <person name="Nolan M."/>
            <person name="Lucas S."/>
            <person name="Hammon N."/>
            <person name="Deshpande S."/>
            <person name="Cheng J.F."/>
            <person name="Tapia R."/>
            <person name="Goodwin L."/>
            <person name="Pitluck S."/>
            <person name="Liolios K."/>
            <person name="Pagani I."/>
            <person name="Ivanova N."/>
            <person name="Mavromatis K."/>
            <person name="Ovchinikova G."/>
            <person name="Pati A."/>
            <person name="Chen A."/>
            <person name="Palaniappan K."/>
            <person name="Land M."/>
            <person name="Hauser L."/>
            <person name="Chang Y.J."/>
            <person name="Jeffries C.D."/>
            <person name="Detter J.C."/>
            <person name="Brambilla E."/>
            <person name="Rohde M."/>
            <person name="Tindall B.J."/>
            <person name="Goker M."/>
            <person name="Woyke T."/>
            <person name="Bristow J."/>
            <person name="Eisen J.A."/>
            <person name="Markowitz V."/>
            <person name="Hugenholtz P."/>
            <person name="Kyrpides N.C."/>
            <person name="Klenk H.P."/>
            <person name="Lapidus A."/>
        </authorList>
    </citation>
    <scope>NUCLEOTIDE SEQUENCE [LARGE SCALE GENOMIC DNA]</scope>
    <source>
        <strain evidence="4">DSM 14237 / IC166 / ACAM 630</strain>
    </source>
</reference>
<dbReference type="RefSeq" id="WP_013550183.1">
    <property type="nucleotide sequence ID" value="NC_014934.1"/>
</dbReference>
<dbReference type="STRING" id="688270.Celal_1388"/>
<dbReference type="AlphaFoldDB" id="E6X8V6"/>
<dbReference type="CDD" id="cd06974">
    <property type="entry name" value="TerD_like"/>
    <property type="match status" value="1"/>
</dbReference>
<dbReference type="InterPro" id="IPR051324">
    <property type="entry name" value="Stress/Tellurium_Resist"/>
</dbReference>
<dbReference type="HOGENOM" id="CLU_055120_2_0_10"/>